<name>A0A4Y2B3M4_ARAVE</name>
<comment type="caution">
    <text evidence="1">The sequence shown here is derived from an EMBL/GenBank/DDBJ whole genome shotgun (WGS) entry which is preliminary data.</text>
</comment>
<reference evidence="1 2" key="1">
    <citation type="journal article" date="2019" name="Sci. Rep.">
        <title>Orb-weaving spider Araneus ventricosus genome elucidates the spidroin gene catalogue.</title>
        <authorList>
            <person name="Kono N."/>
            <person name="Nakamura H."/>
            <person name="Ohtoshi R."/>
            <person name="Moran D.A.P."/>
            <person name="Shinohara A."/>
            <person name="Yoshida Y."/>
            <person name="Fujiwara M."/>
            <person name="Mori M."/>
            <person name="Tomita M."/>
            <person name="Arakawa K."/>
        </authorList>
    </citation>
    <scope>NUCLEOTIDE SEQUENCE [LARGE SCALE GENOMIC DNA]</scope>
</reference>
<organism evidence="1 2">
    <name type="scientific">Araneus ventricosus</name>
    <name type="common">Orbweaver spider</name>
    <name type="synonym">Epeira ventricosa</name>
    <dbReference type="NCBI Taxonomy" id="182803"/>
    <lineage>
        <taxon>Eukaryota</taxon>
        <taxon>Metazoa</taxon>
        <taxon>Ecdysozoa</taxon>
        <taxon>Arthropoda</taxon>
        <taxon>Chelicerata</taxon>
        <taxon>Arachnida</taxon>
        <taxon>Araneae</taxon>
        <taxon>Araneomorphae</taxon>
        <taxon>Entelegynae</taxon>
        <taxon>Araneoidea</taxon>
        <taxon>Araneidae</taxon>
        <taxon>Araneus</taxon>
    </lineage>
</organism>
<dbReference type="Proteomes" id="UP000499080">
    <property type="component" value="Unassembled WGS sequence"/>
</dbReference>
<evidence type="ECO:0000313" key="2">
    <source>
        <dbReference type="Proteomes" id="UP000499080"/>
    </source>
</evidence>
<accession>A0A4Y2B3M4</accession>
<gene>
    <name evidence="1" type="ORF">AVEN_270420_1</name>
</gene>
<keyword evidence="2" id="KW-1185">Reference proteome</keyword>
<protein>
    <submittedName>
        <fullName evidence="1">Uncharacterized protein</fullName>
    </submittedName>
</protein>
<dbReference type="AlphaFoldDB" id="A0A4Y2B3M4"/>
<dbReference type="EMBL" id="BGPR01082356">
    <property type="protein sequence ID" value="GBL86790.1"/>
    <property type="molecule type" value="Genomic_DNA"/>
</dbReference>
<proteinExistence type="predicted"/>
<sequence>MPSLFAFRATQPPEIEAMAKITLPSSRGLRESHAFIGADVTGMKIRNRHFESYVYKNVLELYSPVNEGQISTNRKKKWCSFEIWHSCWG</sequence>
<evidence type="ECO:0000313" key="1">
    <source>
        <dbReference type="EMBL" id="GBL86790.1"/>
    </source>
</evidence>